<proteinExistence type="predicted"/>
<sequence length="285" mass="32420">MSALRAALCSTLPRAPPSREPIGQARPTGWNGLRADRACPITGRTRRVEHCSTSRVRPVNADSVSLHLVQWQKSLRVSEDPSEAMEAGRGWGQGALIRGQTSSSAGVGEHNWSAEDLNVYDWGFLRENLKNKKEAEEAAELQNGFFDFLKECKMKQDRKPYFYIEKDEAAYFMRKFTEKRLMDTTFAIKSDRAHQYRNARYNEILVRISDSRIGLGTRSLFFVDEIMGPMKQHVGDNYRLVYGKLPSKTPAKVTSAEKYVEEITKVTHLMMVIKMLFGNAKPTSF</sequence>
<accession>A0A2N5UAS7</accession>
<feature type="region of interest" description="Disordered" evidence="1">
    <location>
        <begin position="9"/>
        <end position="34"/>
    </location>
</feature>
<dbReference type="AlphaFoldDB" id="A0A2N5UAS7"/>
<evidence type="ECO:0000313" key="2">
    <source>
        <dbReference type="EMBL" id="PLW34847.1"/>
    </source>
</evidence>
<evidence type="ECO:0000313" key="3">
    <source>
        <dbReference type="Proteomes" id="UP000235392"/>
    </source>
</evidence>
<organism evidence="2 3">
    <name type="scientific">Puccinia coronata f. sp. avenae</name>
    <dbReference type="NCBI Taxonomy" id="200324"/>
    <lineage>
        <taxon>Eukaryota</taxon>
        <taxon>Fungi</taxon>
        <taxon>Dikarya</taxon>
        <taxon>Basidiomycota</taxon>
        <taxon>Pucciniomycotina</taxon>
        <taxon>Pucciniomycetes</taxon>
        <taxon>Pucciniales</taxon>
        <taxon>Pucciniaceae</taxon>
        <taxon>Puccinia</taxon>
    </lineage>
</organism>
<gene>
    <name evidence="2" type="ORF">PCASD_15079</name>
</gene>
<reference evidence="2 3" key="1">
    <citation type="submission" date="2017-11" db="EMBL/GenBank/DDBJ databases">
        <title>De novo assembly and phasing of dikaryotic genomes from two isolates of Puccinia coronata f. sp. avenae, the causal agent of oat crown rust.</title>
        <authorList>
            <person name="Miller M.E."/>
            <person name="Zhang Y."/>
            <person name="Omidvar V."/>
            <person name="Sperschneider J."/>
            <person name="Schwessinger B."/>
            <person name="Raley C."/>
            <person name="Palmer J.M."/>
            <person name="Garnica D."/>
            <person name="Upadhyaya N."/>
            <person name="Rathjen J."/>
            <person name="Taylor J.M."/>
            <person name="Park R.F."/>
            <person name="Dodds P.N."/>
            <person name="Hirsch C.D."/>
            <person name="Kianian S.F."/>
            <person name="Figueroa M."/>
        </authorList>
    </citation>
    <scope>NUCLEOTIDE SEQUENCE [LARGE SCALE GENOMIC DNA]</scope>
    <source>
        <strain evidence="2">12SD80</strain>
    </source>
</reference>
<comment type="caution">
    <text evidence="2">The sequence shown here is derived from an EMBL/GenBank/DDBJ whole genome shotgun (WGS) entry which is preliminary data.</text>
</comment>
<protein>
    <submittedName>
        <fullName evidence="2">Uncharacterized protein</fullName>
    </submittedName>
</protein>
<dbReference type="EMBL" id="PGCI01000189">
    <property type="protein sequence ID" value="PLW34847.1"/>
    <property type="molecule type" value="Genomic_DNA"/>
</dbReference>
<evidence type="ECO:0000256" key="1">
    <source>
        <dbReference type="SAM" id="MobiDB-lite"/>
    </source>
</evidence>
<dbReference type="Proteomes" id="UP000235392">
    <property type="component" value="Unassembled WGS sequence"/>
</dbReference>
<name>A0A2N5UAS7_9BASI</name>